<gene>
    <name evidence="3" type="ORF">G2W53_008202</name>
</gene>
<dbReference type="Proteomes" id="UP000634136">
    <property type="component" value="Unassembled WGS sequence"/>
</dbReference>
<keyword evidence="4" id="KW-1185">Reference proteome</keyword>
<reference evidence="3" key="1">
    <citation type="submission" date="2020-09" db="EMBL/GenBank/DDBJ databases">
        <title>Genome-Enabled Discovery of Anthraquinone Biosynthesis in Senna tora.</title>
        <authorList>
            <person name="Kang S.-H."/>
            <person name="Pandey R.P."/>
            <person name="Lee C.-M."/>
            <person name="Sim J.-S."/>
            <person name="Jeong J.-T."/>
            <person name="Choi B.-S."/>
            <person name="Jung M."/>
            <person name="Ginzburg D."/>
            <person name="Zhao K."/>
            <person name="Won S.Y."/>
            <person name="Oh T.-J."/>
            <person name="Yu Y."/>
            <person name="Kim N.-H."/>
            <person name="Lee O.R."/>
            <person name="Lee T.-H."/>
            <person name="Bashyal P."/>
            <person name="Kim T.-S."/>
            <person name="Lee W.-H."/>
            <person name="Kawkins C."/>
            <person name="Kim C.-K."/>
            <person name="Kim J.S."/>
            <person name="Ahn B.O."/>
            <person name="Rhee S.Y."/>
            <person name="Sohng J.K."/>
        </authorList>
    </citation>
    <scope>NUCLEOTIDE SEQUENCE</scope>
    <source>
        <tissue evidence="3">Leaf</tissue>
    </source>
</reference>
<feature type="coiled-coil region" evidence="1">
    <location>
        <begin position="303"/>
        <end position="334"/>
    </location>
</feature>
<comment type="caution">
    <text evidence="3">The sequence shown here is derived from an EMBL/GenBank/DDBJ whole genome shotgun (WGS) entry which is preliminary data.</text>
</comment>
<organism evidence="3 4">
    <name type="scientific">Senna tora</name>
    <dbReference type="NCBI Taxonomy" id="362788"/>
    <lineage>
        <taxon>Eukaryota</taxon>
        <taxon>Viridiplantae</taxon>
        <taxon>Streptophyta</taxon>
        <taxon>Embryophyta</taxon>
        <taxon>Tracheophyta</taxon>
        <taxon>Spermatophyta</taxon>
        <taxon>Magnoliopsida</taxon>
        <taxon>eudicotyledons</taxon>
        <taxon>Gunneridae</taxon>
        <taxon>Pentapetalae</taxon>
        <taxon>rosids</taxon>
        <taxon>fabids</taxon>
        <taxon>Fabales</taxon>
        <taxon>Fabaceae</taxon>
        <taxon>Caesalpinioideae</taxon>
        <taxon>Cassia clade</taxon>
        <taxon>Senna</taxon>
    </lineage>
</organism>
<keyword evidence="3" id="KW-0418">Kinase</keyword>
<dbReference type="AlphaFoldDB" id="A0A834X821"/>
<proteinExistence type="predicted"/>
<evidence type="ECO:0000313" key="4">
    <source>
        <dbReference type="Proteomes" id="UP000634136"/>
    </source>
</evidence>
<dbReference type="InterPro" id="IPR046796">
    <property type="entry name" value="Transposase_32_dom"/>
</dbReference>
<keyword evidence="1" id="KW-0175">Coiled coil</keyword>
<evidence type="ECO:0000313" key="3">
    <source>
        <dbReference type="EMBL" id="KAF7839720.1"/>
    </source>
</evidence>
<dbReference type="GO" id="GO:0016301">
    <property type="term" value="F:kinase activity"/>
    <property type="evidence" value="ECO:0007669"/>
    <property type="project" value="UniProtKB-KW"/>
</dbReference>
<dbReference type="Pfam" id="PF20167">
    <property type="entry name" value="Transposase_32"/>
    <property type="match status" value="1"/>
</dbReference>
<evidence type="ECO:0000259" key="2">
    <source>
        <dbReference type="Pfam" id="PF20167"/>
    </source>
</evidence>
<dbReference type="GO" id="GO:0030246">
    <property type="term" value="F:carbohydrate binding"/>
    <property type="evidence" value="ECO:0007669"/>
    <property type="project" value="UniProtKB-KW"/>
</dbReference>
<sequence length="382" mass="43430">MPPKRKNPSSRSSSNWDTTRFVSEAAEKRYKKNFFVASAISERGMFLAEENFNDVPILEVVLALKWNSFIEAPKQRGVSSIVREFYANFADRKDGKIFVRNKLVPFDREAIKKIYKLPNVPQEKCAFRALKDEENPDYKEIAKELGCADAKPWTISSTTHKPKSIKLSKLHVSSVCWLHFVGHHIIPAGHFTNVTKEKAFLTYCIKTKQPVDVIQLMMNQVDQAAKKNIPTLYFPCLITALCAKARVPWLDYELLMDLMGPICSANICEAQRKKLAGPSFSSATPSSSDGPLAQLIQEKTILIQEQSKLIEEQRKLLEDQRNASEARHQELVGELRLLKLHATYNTSCLEVVQANVREFIGFIANETKFPKYQDCPPLLPEL</sequence>
<keyword evidence="3" id="KW-0430">Lectin</keyword>
<keyword evidence="3" id="KW-0808">Transferase</keyword>
<dbReference type="OrthoDB" id="1423221at2759"/>
<dbReference type="EMBL" id="JAAIUW010000003">
    <property type="protein sequence ID" value="KAF7839720.1"/>
    <property type="molecule type" value="Genomic_DNA"/>
</dbReference>
<protein>
    <submittedName>
        <fullName evidence="3">Putative S-locus lectin protein kinase family protein</fullName>
    </submittedName>
</protein>
<accession>A0A834X821</accession>
<evidence type="ECO:0000256" key="1">
    <source>
        <dbReference type="SAM" id="Coils"/>
    </source>
</evidence>
<feature type="domain" description="Putative plant transposon protein" evidence="2">
    <location>
        <begin position="64"/>
        <end position="248"/>
    </location>
</feature>
<name>A0A834X821_9FABA</name>